<keyword evidence="1" id="KW-1133">Transmembrane helix</keyword>
<evidence type="ECO:0000313" key="2">
    <source>
        <dbReference type="EMBL" id="GAA54161.1"/>
    </source>
</evidence>
<dbReference type="Proteomes" id="UP000008909">
    <property type="component" value="Unassembled WGS sequence"/>
</dbReference>
<protein>
    <recommendedName>
        <fullName evidence="4">Transmembrane protein 42</fullName>
    </recommendedName>
</protein>
<keyword evidence="1" id="KW-0472">Membrane</keyword>
<feature type="transmembrane region" description="Helical" evidence="1">
    <location>
        <begin position="77"/>
        <end position="97"/>
    </location>
</feature>
<dbReference type="AlphaFoldDB" id="G7YMI0"/>
<dbReference type="EMBL" id="DF143760">
    <property type="protein sequence ID" value="GAA54161.1"/>
    <property type="molecule type" value="Genomic_DNA"/>
</dbReference>
<dbReference type="PANTHER" id="PTHR31965">
    <property type="entry name" value="TRANSMEMBRANE PROTEIN 42"/>
    <property type="match status" value="1"/>
</dbReference>
<gene>
    <name evidence="2" type="ORF">CLF_112438</name>
</gene>
<evidence type="ECO:0000256" key="1">
    <source>
        <dbReference type="SAM" id="Phobius"/>
    </source>
</evidence>
<keyword evidence="1" id="KW-0812">Transmembrane</keyword>
<evidence type="ECO:0008006" key="4">
    <source>
        <dbReference type="Google" id="ProtNLM"/>
    </source>
</evidence>
<reference key="2">
    <citation type="submission" date="2011-10" db="EMBL/GenBank/DDBJ databases">
        <title>The genome and transcriptome sequence of Clonorchis sinensis provide insights into the carcinogenic liver fluke.</title>
        <authorList>
            <person name="Wang X."/>
            <person name="Huang Y."/>
            <person name="Chen W."/>
            <person name="Liu H."/>
            <person name="Guo L."/>
            <person name="Chen Y."/>
            <person name="Luo F."/>
            <person name="Zhou W."/>
            <person name="Sun J."/>
            <person name="Mao Q."/>
            <person name="Liang P."/>
            <person name="Zhou C."/>
            <person name="Tian Y."/>
            <person name="Men J."/>
            <person name="Lv X."/>
            <person name="Huang L."/>
            <person name="Zhou J."/>
            <person name="Hu Y."/>
            <person name="Li R."/>
            <person name="Zhang F."/>
            <person name="Lei H."/>
            <person name="Li X."/>
            <person name="Hu X."/>
            <person name="Liang C."/>
            <person name="Xu J."/>
            <person name="Wu Z."/>
            <person name="Yu X."/>
        </authorList>
    </citation>
    <scope>NUCLEOTIDE SEQUENCE</scope>
    <source>
        <strain>Henan</strain>
    </source>
</reference>
<sequence length="125" mass="13582">MMSDLRGYGYAILSGFLAASAAFSAKFFSTTLQHGTPSSKWIGVKLTVLAGYVAYVVINLLMWITFTAALRKAGRCITILALNSLANFGFSALFGFLCFGESLTMQWCLGMTFIFIGICTLMLES</sequence>
<feature type="transmembrane region" description="Helical" evidence="1">
    <location>
        <begin position="48"/>
        <end position="70"/>
    </location>
</feature>
<organism evidence="2 3">
    <name type="scientific">Clonorchis sinensis</name>
    <name type="common">Chinese liver fluke</name>
    <dbReference type="NCBI Taxonomy" id="79923"/>
    <lineage>
        <taxon>Eukaryota</taxon>
        <taxon>Metazoa</taxon>
        <taxon>Spiralia</taxon>
        <taxon>Lophotrochozoa</taxon>
        <taxon>Platyhelminthes</taxon>
        <taxon>Trematoda</taxon>
        <taxon>Digenea</taxon>
        <taxon>Opisthorchiida</taxon>
        <taxon>Opisthorchiata</taxon>
        <taxon>Opisthorchiidae</taxon>
        <taxon>Clonorchis</taxon>
    </lineage>
</organism>
<accession>G7YMI0</accession>
<dbReference type="PANTHER" id="PTHR31965:SF1">
    <property type="entry name" value="TRANSMEMBRANE PROTEIN 42"/>
    <property type="match status" value="1"/>
</dbReference>
<dbReference type="InterPro" id="IPR039632">
    <property type="entry name" value="TMEM42"/>
</dbReference>
<feature type="transmembrane region" description="Helical" evidence="1">
    <location>
        <begin position="103"/>
        <end position="123"/>
    </location>
</feature>
<proteinExistence type="predicted"/>
<evidence type="ECO:0000313" key="3">
    <source>
        <dbReference type="Proteomes" id="UP000008909"/>
    </source>
</evidence>
<keyword evidence="3" id="KW-1185">Reference proteome</keyword>
<name>G7YMI0_CLOSI</name>
<reference evidence="2" key="1">
    <citation type="journal article" date="2011" name="Genome Biol.">
        <title>The draft genome of the carcinogenic human liver fluke Clonorchis sinensis.</title>
        <authorList>
            <person name="Wang X."/>
            <person name="Chen W."/>
            <person name="Huang Y."/>
            <person name="Sun J."/>
            <person name="Men J."/>
            <person name="Liu H."/>
            <person name="Luo F."/>
            <person name="Guo L."/>
            <person name="Lv X."/>
            <person name="Deng C."/>
            <person name="Zhou C."/>
            <person name="Fan Y."/>
            <person name="Li X."/>
            <person name="Huang L."/>
            <person name="Hu Y."/>
            <person name="Liang C."/>
            <person name="Hu X."/>
            <person name="Xu J."/>
            <person name="Yu X."/>
        </authorList>
    </citation>
    <scope>NUCLEOTIDE SEQUENCE [LARGE SCALE GENOMIC DNA]</scope>
    <source>
        <strain evidence="2">Henan</strain>
    </source>
</reference>